<comment type="caution">
    <text evidence="1">The sequence shown here is derived from an EMBL/GenBank/DDBJ whole genome shotgun (WGS) entry which is preliminary data.</text>
</comment>
<dbReference type="EMBL" id="MU393436">
    <property type="protein sequence ID" value="KAI4868723.1"/>
    <property type="molecule type" value="Genomic_DNA"/>
</dbReference>
<evidence type="ECO:0000313" key="2">
    <source>
        <dbReference type="Proteomes" id="UP001497700"/>
    </source>
</evidence>
<accession>A0ACB9ZCI2</accession>
<sequence length="218" mass="23625">MSFFTGKTKLVNTTPIPLSISSSSSSSAAAVAAGKITKEAAVALLHDHEFFLKTDPHHVSHRTLEPAAPTGEEEKESSGMDAAAARQSYQLPRDVEPVSRPAVKVYEVVDHVPNPVWSSSVVSREELVDVRDGLFVRIRSPLAVVMETRWLVRERKEVGGGSGDDGEEGELELVEDCEITCSRLLVGIVKGQVDNNWEGIHARIVARMVEDAKKNGGA</sequence>
<reference evidence="1 2" key="1">
    <citation type="journal article" date="2022" name="New Phytol.">
        <title>Ecological generalism drives hyperdiversity of secondary metabolite gene clusters in xylarialean endophytes.</title>
        <authorList>
            <person name="Franco M.E.E."/>
            <person name="Wisecaver J.H."/>
            <person name="Arnold A.E."/>
            <person name="Ju Y.M."/>
            <person name="Slot J.C."/>
            <person name="Ahrendt S."/>
            <person name="Moore L.P."/>
            <person name="Eastman K.E."/>
            <person name="Scott K."/>
            <person name="Konkel Z."/>
            <person name="Mondo S.J."/>
            <person name="Kuo A."/>
            <person name="Hayes R.D."/>
            <person name="Haridas S."/>
            <person name="Andreopoulos B."/>
            <person name="Riley R."/>
            <person name="LaButti K."/>
            <person name="Pangilinan J."/>
            <person name="Lipzen A."/>
            <person name="Amirebrahimi M."/>
            <person name="Yan J."/>
            <person name="Adam C."/>
            <person name="Keymanesh K."/>
            <person name="Ng V."/>
            <person name="Louie K."/>
            <person name="Northen T."/>
            <person name="Drula E."/>
            <person name="Henrissat B."/>
            <person name="Hsieh H.M."/>
            <person name="Youens-Clark K."/>
            <person name="Lutzoni F."/>
            <person name="Miadlikowska J."/>
            <person name="Eastwood D.C."/>
            <person name="Hamelin R.C."/>
            <person name="Grigoriev I.V."/>
            <person name="U'Ren J.M."/>
        </authorList>
    </citation>
    <scope>NUCLEOTIDE SEQUENCE [LARGE SCALE GENOMIC DNA]</scope>
    <source>
        <strain evidence="1 2">CBS 119005</strain>
    </source>
</reference>
<dbReference type="Proteomes" id="UP001497700">
    <property type="component" value="Unassembled WGS sequence"/>
</dbReference>
<keyword evidence="2" id="KW-1185">Reference proteome</keyword>
<evidence type="ECO:0000313" key="1">
    <source>
        <dbReference type="EMBL" id="KAI4868723.1"/>
    </source>
</evidence>
<protein>
    <submittedName>
        <fullName evidence="1">Uncharacterized protein</fullName>
    </submittedName>
</protein>
<organism evidence="1 2">
    <name type="scientific">Hypoxylon rubiginosum</name>
    <dbReference type="NCBI Taxonomy" id="110542"/>
    <lineage>
        <taxon>Eukaryota</taxon>
        <taxon>Fungi</taxon>
        <taxon>Dikarya</taxon>
        <taxon>Ascomycota</taxon>
        <taxon>Pezizomycotina</taxon>
        <taxon>Sordariomycetes</taxon>
        <taxon>Xylariomycetidae</taxon>
        <taxon>Xylariales</taxon>
        <taxon>Hypoxylaceae</taxon>
        <taxon>Hypoxylon</taxon>
    </lineage>
</organism>
<name>A0ACB9ZCI2_9PEZI</name>
<gene>
    <name evidence="1" type="ORF">F4820DRAFT_104392</name>
</gene>
<proteinExistence type="predicted"/>